<organism evidence="11 12">
    <name type="scientific">Spizella passerina</name>
    <name type="common">Chipping sparrow</name>
    <dbReference type="NCBI Taxonomy" id="40210"/>
    <lineage>
        <taxon>Eukaryota</taxon>
        <taxon>Metazoa</taxon>
        <taxon>Chordata</taxon>
        <taxon>Craniata</taxon>
        <taxon>Vertebrata</taxon>
        <taxon>Euteleostomi</taxon>
        <taxon>Archelosauria</taxon>
        <taxon>Archosauria</taxon>
        <taxon>Dinosauria</taxon>
        <taxon>Saurischia</taxon>
        <taxon>Theropoda</taxon>
        <taxon>Coelurosauria</taxon>
        <taxon>Aves</taxon>
        <taxon>Neognathae</taxon>
        <taxon>Neoaves</taxon>
        <taxon>Telluraves</taxon>
        <taxon>Australaves</taxon>
        <taxon>Passeriformes</taxon>
        <taxon>Passerellidae</taxon>
        <taxon>Spizella</taxon>
    </lineage>
</organism>
<evidence type="ECO:0000256" key="7">
    <source>
        <dbReference type="ARBA" id="ARBA00023242"/>
    </source>
</evidence>
<evidence type="ECO:0000313" key="12">
    <source>
        <dbReference type="Proteomes" id="UP000618746"/>
    </source>
</evidence>
<dbReference type="EMBL" id="WBNQ01074653">
    <property type="protein sequence ID" value="NXX70532.1"/>
    <property type="molecule type" value="Genomic_DNA"/>
</dbReference>
<name>A0A852JY98_SPIPA</name>
<dbReference type="GO" id="GO:0000977">
    <property type="term" value="F:RNA polymerase II transcription regulatory region sequence-specific DNA binding"/>
    <property type="evidence" value="ECO:0007669"/>
    <property type="project" value="TreeGrafter"/>
</dbReference>
<dbReference type="Proteomes" id="UP000618746">
    <property type="component" value="Unassembled WGS sequence"/>
</dbReference>
<dbReference type="InterPro" id="IPR050453">
    <property type="entry name" value="LIM_Homeobox_TF"/>
</dbReference>
<dbReference type="OrthoDB" id="6159439at2759"/>
<keyword evidence="7" id="KW-0539">Nucleus</keyword>
<dbReference type="PANTHER" id="PTHR24208">
    <property type="entry name" value="LIM/HOMEOBOX PROTEIN LHX"/>
    <property type="match status" value="1"/>
</dbReference>
<keyword evidence="2 8" id="KW-0479">Metal-binding</keyword>
<dbReference type="Gene3D" id="1.10.10.60">
    <property type="entry name" value="Homeodomain-like"/>
    <property type="match status" value="1"/>
</dbReference>
<feature type="region of interest" description="Disordered" evidence="9">
    <location>
        <begin position="65"/>
        <end position="121"/>
    </location>
</feature>
<dbReference type="Gene3D" id="2.10.110.10">
    <property type="entry name" value="Cysteine Rich Protein"/>
    <property type="match status" value="1"/>
</dbReference>
<dbReference type="PROSITE" id="PS50023">
    <property type="entry name" value="LIM_DOMAIN_2"/>
    <property type="match status" value="1"/>
</dbReference>
<keyword evidence="4 8" id="KW-0440">LIM domain</keyword>
<dbReference type="SMART" id="SM00132">
    <property type="entry name" value="LIM"/>
    <property type="match status" value="1"/>
</dbReference>
<evidence type="ECO:0000256" key="1">
    <source>
        <dbReference type="ARBA" id="ARBA00004123"/>
    </source>
</evidence>
<evidence type="ECO:0000256" key="6">
    <source>
        <dbReference type="ARBA" id="ARBA00023155"/>
    </source>
</evidence>
<evidence type="ECO:0000256" key="9">
    <source>
        <dbReference type="SAM" id="MobiDB-lite"/>
    </source>
</evidence>
<evidence type="ECO:0000313" key="11">
    <source>
        <dbReference type="EMBL" id="NXX70532.1"/>
    </source>
</evidence>
<evidence type="ECO:0000256" key="5">
    <source>
        <dbReference type="ARBA" id="ARBA00023125"/>
    </source>
</evidence>
<keyword evidence="6" id="KW-0371">Homeobox</keyword>
<feature type="non-terminal residue" evidence="11">
    <location>
        <position position="217"/>
    </location>
</feature>
<comment type="caution">
    <text evidence="11">The sequence shown here is derived from an EMBL/GenBank/DDBJ whole genome shotgun (WGS) entry which is preliminary data.</text>
</comment>
<comment type="subcellular location">
    <subcellularLocation>
        <location evidence="1">Nucleus</location>
    </subcellularLocation>
</comment>
<reference evidence="11" key="1">
    <citation type="submission" date="2020-02" db="EMBL/GenBank/DDBJ databases">
        <title>Bird 10,000 Genomes (B10K) Project - Family phase.</title>
        <authorList>
            <person name="Zhang G."/>
        </authorList>
    </citation>
    <scope>NUCLEOTIDE SEQUENCE</scope>
    <source>
        <strain evidence="11">B10K-DU-023-52</strain>
        <tissue evidence="11">Mixed tissue sample</tissue>
    </source>
</reference>
<sequence length="217" mass="24177">IPAVRRLFPRRCSRCLGALGRSERVLRVLGRVFHERCLRCGSCGRRLRSGDEFVLRDGRILCRGHAEPEPEPGAASPAVEDGARSEDEEGRDSRCSRNSGGKDPKRSKRPRTILSSQQRRAFKASFEVSSKPCRKVPERSGTCWEWAGNGPGLIRDYFGILGWGSGIGIGDWNYKGIFPRSRSPSRNSEGFFPIPGLLPGIPRDFSPFPVSFLEFRG</sequence>
<evidence type="ECO:0000256" key="4">
    <source>
        <dbReference type="ARBA" id="ARBA00023038"/>
    </source>
</evidence>
<dbReference type="GO" id="GO:0000981">
    <property type="term" value="F:DNA-binding transcription factor activity, RNA polymerase II-specific"/>
    <property type="evidence" value="ECO:0007669"/>
    <property type="project" value="TreeGrafter"/>
</dbReference>
<evidence type="ECO:0000256" key="8">
    <source>
        <dbReference type="PROSITE-ProRule" id="PRU00125"/>
    </source>
</evidence>
<evidence type="ECO:0000256" key="3">
    <source>
        <dbReference type="ARBA" id="ARBA00022833"/>
    </source>
</evidence>
<dbReference type="GO" id="GO:0046872">
    <property type="term" value="F:metal ion binding"/>
    <property type="evidence" value="ECO:0007669"/>
    <property type="project" value="UniProtKB-KW"/>
</dbReference>
<dbReference type="GO" id="GO:0030182">
    <property type="term" value="P:neuron differentiation"/>
    <property type="evidence" value="ECO:0007669"/>
    <property type="project" value="TreeGrafter"/>
</dbReference>
<keyword evidence="5" id="KW-0238">DNA-binding</keyword>
<gene>
    <name evidence="11" type="primary">Lmx1b_1</name>
    <name evidence="11" type="ORF">SPIPAS_R09742</name>
</gene>
<protein>
    <submittedName>
        <fullName evidence="11">LMX1B factor</fullName>
    </submittedName>
</protein>
<feature type="non-terminal residue" evidence="11">
    <location>
        <position position="1"/>
    </location>
</feature>
<feature type="domain" description="LIM zinc-binding" evidence="10">
    <location>
        <begin position="10"/>
        <end position="72"/>
    </location>
</feature>
<keyword evidence="12" id="KW-1185">Reference proteome</keyword>
<evidence type="ECO:0000259" key="10">
    <source>
        <dbReference type="PROSITE" id="PS50023"/>
    </source>
</evidence>
<dbReference type="PROSITE" id="PS00478">
    <property type="entry name" value="LIM_DOMAIN_1"/>
    <property type="match status" value="1"/>
</dbReference>
<accession>A0A852JY98</accession>
<proteinExistence type="predicted"/>
<feature type="compositionally biased region" description="Basic and acidic residues" evidence="9">
    <location>
        <begin position="81"/>
        <end position="104"/>
    </location>
</feature>
<evidence type="ECO:0000256" key="2">
    <source>
        <dbReference type="ARBA" id="ARBA00022723"/>
    </source>
</evidence>
<dbReference type="GO" id="GO:0005634">
    <property type="term" value="C:nucleus"/>
    <property type="evidence" value="ECO:0007669"/>
    <property type="project" value="UniProtKB-SubCell"/>
</dbReference>
<dbReference type="AlphaFoldDB" id="A0A852JY98"/>
<keyword evidence="3 8" id="KW-0862">Zinc</keyword>
<dbReference type="PANTHER" id="PTHR24208:SF118">
    <property type="entry name" value="LIM HOMEOBOX TRANSCRIPTION FACTOR 1-ALPHA"/>
    <property type="match status" value="1"/>
</dbReference>
<dbReference type="Pfam" id="PF00412">
    <property type="entry name" value="LIM"/>
    <property type="match status" value="1"/>
</dbReference>
<dbReference type="InterPro" id="IPR001781">
    <property type="entry name" value="Znf_LIM"/>
</dbReference>